<dbReference type="InterPro" id="IPR051125">
    <property type="entry name" value="ABC-4/HrtB_transporter"/>
</dbReference>
<evidence type="ECO:0000256" key="4">
    <source>
        <dbReference type="ARBA" id="ARBA00022989"/>
    </source>
</evidence>
<feature type="domain" description="ABC3 transporter permease C-terminal" evidence="7">
    <location>
        <begin position="270"/>
        <end position="388"/>
    </location>
</feature>
<reference evidence="8 9" key="1">
    <citation type="submission" date="2023-07" db="EMBL/GenBank/DDBJ databases">
        <title>Genomic Encyclopedia of Type Strains, Phase IV (KMG-IV): sequencing the most valuable type-strain genomes for metagenomic binning, comparative biology and taxonomic classification.</title>
        <authorList>
            <person name="Goeker M."/>
        </authorList>
    </citation>
    <scope>NUCLEOTIDE SEQUENCE [LARGE SCALE GENOMIC DNA]</scope>
    <source>
        <strain evidence="8 9">DSM 19619</strain>
    </source>
</reference>
<keyword evidence="4 6" id="KW-1133">Transmembrane helix</keyword>
<name>A0ABU0JCN5_9HYPH</name>
<evidence type="ECO:0000256" key="6">
    <source>
        <dbReference type="SAM" id="Phobius"/>
    </source>
</evidence>
<protein>
    <submittedName>
        <fullName evidence="8">ABC transport system permease protein</fullName>
    </submittedName>
</protein>
<sequence length="395" mass="40140">MSSLFGQSLALGRANLSTLGRRPWMSLAMVVSIALVVAVLLGFLAMAGGFRRALEGAGSDDVAIGLGPGATTELASRIEPAQLHLIEEAPGLLHGADGRALVSAELTVPVDAVRRSTGRPATVSLRGVGALGLAVRPGLAIVEGRAPAPGAAEILVGRRIAADYAGFEPGGIVAFGSSRWQVVGVFEAGGSALESEILADASAVQALFGRPNLIQSLRLRLAGPAALGEVQAYSARQPQLGLTLVSERRYLADQSARTARMILLLGWPLALTMAVGATVGALNTLYASVSDRTAEIATVRAIGFARLAAFLGTWIEALALTLAGTAAGVLGSWLVLDGWKASTVGANGAQVAFTLGLSPGDVAEAAGLALVIGAIGGALPALRAARLPLRLAMTR</sequence>
<dbReference type="InterPro" id="IPR003838">
    <property type="entry name" value="ABC3_permease_C"/>
</dbReference>
<gene>
    <name evidence="8" type="ORF">QO011_004171</name>
</gene>
<evidence type="ECO:0000313" key="9">
    <source>
        <dbReference type="Proteomes" id="UP001242480"/>
    </source>
</evidence>
<keyword evidence="9" id="KW-1185">Reference proteome</keyword>
<evidence type="ECO:0000256" key="2">
    <source>
        <dbReference type="ARBA" id="ARBA00022475"/>
    </source>
</evidence>
<proteinExistence type="predicted"/>
<evidence type="ECO:0000256" key="5">
    <source>
        <dbReference type="ARBA" id="ARBA00023136"/>
    </source>
</evidence>
<feature type="transmembrane region" description="Helical" evidence="6">
    <location>
        <begin position="26"/>
        <end position="47"/>
    </location>
</feature>
<comment type="subcellular location">
    <subcellularLocation>
        <location evidence="1">Cell membrane</location>
        <topology evidence="1">Multi-pass membrane protein</topology>
    </subcellularLocation>
</comment>
<feature type="transmembrane region" description="Helical" evidence="6">
    <location>
        <begin position="318"/>
        <end position="336"/>
    </location>
</feature>
<dbReference type="PANTHER" id="PTHR43738">
    <property type="entry name" value="ABC TRANSPORTER, MEMBRANE PROTEIN"/>
    <property type="match status" value="1"/>
</dbReference>
<feature type="transmembrane region" description="Helical" evidence="6">
    <location>
        <begin position="262"/>
        <end position="282"/>
    </location>
</feature>
<keyword evidence="3 6" id="KW-0812">Transmembrane</keyword>
<feature type="transmembrane region" description="Helical" evidence="6">
    <location>
        <begin position="365"/>
        <end position="385"/>
    </location>
</feature>
<evidence type="ECO:0000256" key="3">
    <source>
        <dbReference type="ARBA" id="ARBA00022692"/>
    </source>
</evidence>
<keyword evidence="2" id="KW-1003">Cell membrane</keyword>
<comment type="caution">
    <text evidence="8">The sequence shown here is derived from an EMBL/GenBank/DDBJ whole genome shotgun (WGS) entry which is preliminary data.</text>
</comment>
<accession>A0ABU0JCN5</accession>
<evidence type="ECO:0000259" key="7">
    <source>
        <dbReference type="Pfam" id="PF02687"/>
    </source>
</evidence>
<evidence type="ECO:0000313" key="8">
    <source>
        <dbReference type="EMBL" id="MDQ0471148.1"/>
    </source>
</evidence>
<organism evidence="8 9">
    <name type="scientific">Labrys wisconsinensis</name>
    <dbReference type="NCBI Taxonomy" id="425677"/>
    <lineage>
        <taxon>Bacteria</taxon>
        <taxon>Pseudomonadati</taxon>
        <taxon>Pseudomonadota</taxon>
        <taxon>Alphaproteobacteria</taxon>
        <taxon>Hyphomicrobiales</taxon>
        <taxon>Xanthobacteraceae</taxon>
        <taxon>Labrys</taxon>
    </lineage>
</organism>
<dbReference type="RefSeq" id="WP_307275817.1">
    <property type="nucleotide sequence ID" value="NZ_JAUSVX010000008.1"/>
</dbReference>
<evidence type="ECO:0000256" key="1">
    <source>
        <dbReference type="ARBA" id="ARBA00004651"/>
    </source>
</evidence>
<dbReference type="EMBL" id="JAUSVX010000008">
    <property type="protein sequence ID" value="MDQ0471148.1"/>
    <property type="molecule type" value="Genomic_DNA"/>
</dbReference>
<dbReference type="Pfam" id="PF02687">
    <property type="entry name" value="FtsX"/>
    <property type="match status" value="1"/>
</dbReference>
<dbReference type="PANTHER" id="PTHR43738:SF3">
    <property type="entry name" value="ABC TRANSPORTER PERMEASE"/>
    <property type="match status" value="1"/>
</dbReference>
<dbReference type="Proteomes" id="UP001242480">
    <property type="component" value="Unassembled WGS sequence"/>
</dbReference>
<keyword evidence="5 6" id="KW-0472">Membrane</keyword>